<evidence type="ECO:0000256" key="1">
    <source>
        <dbReference type="SAM" id="Phobius"/>
    </source>
</evidence>
<feature type="transmembrane region" description="Helical" evidence="1">
    <location>
        <begin position="483"/>
        <end position="506"/>
    </location>
</feature>
<gene>
    <name evidence="2" type="ORF">P168DRAFT_275695</name>
</gene>
<dbReference type="InterPro" id="IPR053018">
    <property type="entry name" value="Elsinochrome_Biosynth-Asso"/>
</dbReference>
<sequence length="590" mass="66332">MASSPSPTPSHHCGKVSIPMSIDSDITGNGVVANYVVSAGFAVLLIIVYFLVVYDPLQDPFREEHQHTPPSVFRPNPVDVAFLRLVRLITKRIFRWRGRRISARIERIFTKCILSMSDLQILTGLSILISGFVQLSKGLSAYHWMVIVDLAWFSSLTHLACLTLLRNFLYHRPVQRAARLFLMGVLAILLVVGLSFTGSYTWLSFYDEPPLSDPVVYSNSPDYTRVMALAYPALCQLTSNPADHPGHNLSGEYNLSWEYSSMLFSIILIVLGFLGRIFKLYKFLSVDICARPRLLASVQMRRCLRCVFSSCCLNKPSGSLRRTILYRPLLTISLVVEIGVDWWSSLLLEVSHSNMWNYLPILSDERKEDDWGFGQVIAVLLLMAPLVTILNHLGHGIRLLDIPCLRQAKQFANIANHRPIIKDPDDPDNDWTGRISTISLANVYIVILSIVIFGSTAGSSVRGVDPDIPFAGAPMLLSNLYNILQPIFMGFTGLFGVVLFSLTIEADLPKKFSRVRQVLRCSIIVVFTCSALLIWFAWGVPKNTSQLRIWSVFWFPSWVILLSAASFYIIFAITYRVWGSGRPISADETT</sequence>
<keyword evidence="3" id="KW-1185">Reference proteome</keyword>
<organism evidence="2 3">
    <name type="scientific">Aspergillus campestris (strain IBT 28561)</name>
    <dbReference type="NCBI Taxonomy" id="1392248"/>
    <lineage>
        <taxon>Eukaryota</taxon>
        <taxon>Fungi</taxon>
        <taxon>Dikarya</taxon>
        <taxon>Ascomycota</taxon>
        <taxon>Pezizomycotina</taxon>
        <taxon>Eurotiomycetes</taxon>
        <taxon>Eurotiomycetidae</taxon>
        <taxon>Eurotiales</taxon>
        <taxon>Aspergillaceae</taxon>
        <taxon>Aspergillus</taxon>
        <taxon>Aspergillus subgen. Circumdati</taxon>
    </lineage>
</organism>
<feature type="transmembrane region" description="Helical" evidence="1">
    <location>
        <begin position="177"/>
        <end position="203"/>
    </location>
</feature>
<dbReference type="OrthoDB" id="5427664at2759"/>
<feature type="transmembrane region" description="Helical" evidence="1">
    <location>
        <begin position="329"/>
        <end position="351"/>
    </location>
</feature>
<feature type="transmembrane region" description="Helical" evidence="1">
    <location>
        <begin position="108"/>
        <end position="129"/>
    </location>
</feature>
<evidence type="ECO:0000313" key="3">
    <source>
        <dbReference type="Proteomes" id="UP000234254"/>
    </source>
</evidence>
<reference evidence="2" key="1">
    <citation type="submission" date="2016-12" db="EMBL/GenBank/DDBJ databases">
        <title>The genomes of Aspergillus section Nigri reveals drivers in fungal speciation.</title>
        <authorList>
            <consortium name="DOE Joint Genome Institute"/>
            <person name="Vesth T.C."/>
            <person name="Nybo J."/>
            <person name="Theobald S."/>
            <person name="Brandl J."/>
            <person name="Frisvad J.C."/>
            <person name="Nielsen K.F."/>
            <person name="Lyhne E.K."/>
            <person name="Kogle M.E."/>
            <person name="Kuo A."/>
            <person name="Riley R."/>
            <person name="Clum A."/>
            <person name="Nolan M."/>
            <person name="Lipzen A."/>
            <person name="Salamov A."/>
            <person name="Henrissat B."/>
            <person name="Wiebenga A."/>
            <person name="De vries R.P."/>
            <person name="Grigoriev I.V."/>
            <person name="Mortensen U.H."/>
            <person name="Andersen M.R."/>
            <person name="Baker S.E."/>
        </authorList>
    </citation>
    <scope>NUCLEOTIDE SEQUENCE</scope>
    <source>
        <strain evidence="2">IBT 28561</strain>
    </source>
</reference>
<dbReference type="RefSeq" id="XP_024689049.1">
    <property type="nucleotide sequence ID" value="XM_024835510.1"/>
</dbReference>
<protein>
    <submittedName>
        <fullName evidence="2">Uncharacterized protein</fullName>
    </submittedName>
</protein>
<evidence type="ECO:0000313" key="2">
    <source>
        <dbReference type="EMBL" id="PKY00455.1"/>
    </source>
</evidence>
<dbReference type="GeneID" id="36543034"/>
<feature type="transmembrane region" description="Helical" evidence="1">
    <location>
        <begin position="518"/>
        <end position="538"/>
    </location>
</feature>
<dbReference type="Proteomes" id="UP000234254">
    <property type="component" value="Unassembled WGS sequence"/>
</dbReference>
<name>A0A2I1CS56_ASPC2</name>
<proteinExistence type="predicted"/>
<feature type="transmembrane region" description="Helical" evidence="1">
    <location>
        <begin position="32"/>
        <end position="54"/>
    </location>
</feature>
<feature type="transmembrane region" description="Helical" evidence="1">
    <location>
        <begin position="443"/>
        <end position="463"/>
    </location>
</feature>
<feature type="transmembrane region" description="Helical" evidence="1">
    <location>
        <begin position="371"/>
        <end position="390"/>
    </location>
</feature>
<dbReference type="VEuPathDB" id="FungiDB:P168DRAFT_275695"/>
<keyword evidence="1" id="KW-0812">Transmembrane</keyword>
<feature type="transmembrane region" description="Helical" evidence="1">
    <location>
        <begin position="558"/>
        <end position="578"/>
    </location>
</feature>
<accession>A0A2I1CS56</accession>
<feature type="transmembrane region" description="Helical" evidence="1">
    <location>
        <begin position="259"/>
        <end position="278"/>
    </location>
</feature>
<dbReference type="AlphaFoldDB" id="A0A2I1CS56"/>
<dbReference type="PANTHER" id="PTHR37577:SF1">
    <property type="entry name" value="INTEGRAL MEMBRANE PROTEIN"/>
    <property type="match status" value="1"/>
</dbReference>
<feature type="transmembrane region" description="Helical" evidence="1">
    <location>
        <begin position="141"/>
        <end position="165"/>
    </location>
</feature>
<dbReference type="EMBL" id="MSFM01000014">
    <property type="protein sequence ID" value="PKY00455.1"/>
    <property type="molecule type" value="Genomic_DNA"/>
</dbReference>
<comment type="caution">
    <text evidence="2">The sequence shown here is derived from an EMBL/GenBank/DDBJ whole genome shotgun (WGS) entry which is preliminary data.</text>
</comment>
<keyword evidence="1" id="KW-0472">Membrane</keyword>
<keyword evidence="1" id="KW-1133">Transmembrane helix</keyword>
<dbReference type="PANTHER" id="PTHR37577">
    <property type="entry name" value="INTEGRAL MEMBRANE PROTEIN"/>
    <property type="match status" value="1"/>
</dbReference>